<accession>A0ABU7U112</accession>
<dbReference type="Proteomes" id="UP001312908">
    <property type="component" value="Unassembled WGS sequence"/>
</dbReference>
<comment type="caution">
    <text evidence="2">The sequence shown here is derived from an EMBL/GenBank/DDBJ whole genome shotgun (WGS) entry which is preliminary data.</text>
</comment>
<feature type="region of interest" description="Disordered" evidence="1">
    <location>
        <begin position="1"/>
        <end position="25"/>
    </location>
</feature>
<reference evidence="2 3" key="1">
    <citation type="submission" date="2023-10" db="EMBL/GenBank/DDBJ databases">
        <title>Sorlinia euscelidii gen. nov., sp. nov., an acetic acid bacteria isolated from the gut of Euscelidius variegatus emitter.</title>
        <authorList>
            <person name="Michoud G."/>
            <person name="Marasco R."/>
            <person name="Seferji K."/>
            <person name="Gonella E."/>
            <person name="Garuglieri E."/>
            <person name="Alma A."/>
            <person name="Mapelli F."/>
            <person name="Borin S."/>
            <person name="Daffonchio D."/>
            <person name="Crotti E."/>
        </authorList>
    </citation>
    <scope>NUCLEOTIDE SEQUENCE [LARGE SCALE GENOMIC DNA]</scope>
    <source>
        <strain evidence="2 3">EV16P</strain>
    </source>
</reference>
<organism evidence="2 3">
    <name type="scientific">Sorlinia euscelidii</name>
    <dbReference type="NCBI Taxonomy" id="3081148"/>
    <lineage>
        <taxon>Bacteria</taxon>
        <taxon>Pseudomonadati</taxon>
        <taxon>Pseudomonadota</taxon>
        <taxon>Alphaproteobacteria</taxon>
        <taxon>Acetobacterales</taxon>
        <taxon>Acetobacteraceae</taxon>
        <taxon>Sorlinia</taxon>
    </lineage>
</organism>
<dbReference type="EMBL" id="JAWJZY010000002">
    <property type="protein sequence ID" value="MEE8658565.1"/>
    <property type="molecule type" value="Genomic_DNA"/>
</dbReference>
<feature type="compositionally biased region" description="Basic residues" evidence="1">
    <location>
        <begin position="16"/>
        <end position="25"/>
    </location>
</feature>
<keyword evidence="3" id="KW-1185">Reference proteome</keyword>
<sequence>MGALVEGRSSELGLPRVKKPKSKAQRRIRFGTRMRHGTIACTETCFSLKRMEDGRM</sequence>
<gene>
    <name evidence="2" type="ORF">DOFOFD_06025</name>
</gene>
<evidence type="ECO:0000313" key="2">
    <source>
        <dbReference type="EMBL" id="MEE8658565.1"/>
    </source>
</evidence>
<proteinExistence type="predicted"/>
<evidence type="ECO:0000313" key="3">
    <source>
        <dbReference type="Proteomes" id="UP001312908"/>
    </source>
</evidence>
<protein>
    <submittedName>
        <fullName evidence="2">Uncharacterized protein</fullName>
    </submittedName>
</protein>
<evidence type="ECO:0000256" key="1">
    <source>
        <dbReference type="SAM" id="MobiDB-lite"/>
    </source>
</evidence>
<name>A0ABU7U112_9PROT</name>